<evidence type="ECO:0000256" key="1">
    <source>
        <dbReference type="SAM" id="MobiDB-lite"/>
    </source>
</evidence>
<reference evidence="3 4" key="1">
    <citation type="submission" date="2019-03" db="EMBL/GenBank/DDBJ databases">
        <title>Single cell metagenomics reveals metabolic interactions within the superorganism composed of flagellate Streblomastix strix and complex community of Bacteroidetes bacteria on its surface.</title>
        <authorList>
            <person name="Treitli S.C."/>
            <person name="Kolisko M."/>
            <person name="Husnik F."/>
            <person name="Keeling P."/>
            <person name="Hampl V."/>
        </authorList>
    </citation>
    <scope>NUCLEOTIDE SEQUENCE [LARGE SCALE GENOMIC DNA]</scope>
    <source>
        <strain evidence="3">ST1C</strain>
    </source>
</reference>
<sequence length="89" mass="10460">MDGSIQSWKRWFQQMKYRDEQVYKYSDDEYEDDDEDYEEEEDEDEEDDLNTYAQIPNSVYTLSLNSAGRLFAGGGPFLVSAKGCYIGLW</sequence>
<protein>
    <submittedName>
        <fullName evidence="3">Uncharacterized protein</fullName>
    </submittedName>
</protein>
<accession>A0A5J4X8Y2</accession>
<organism evidence="3 4">
    <name type="scientific">Streblomastix strix</name>
    <dbReference type="NCBI Taxonomy" id="222440"/>
    <lineage>
        <taxon>Eukaryota</taxon>
        <taxon>Metamonada</taxon>
        <taxon>Preaxostyla</taxon>
        <taxon>Oxymonadida</taxon>
        <taxon>Streblomastigidae</taxon>
        <taxon>Streblomastix</taxon>
    </lineage>
</organism>
<dbReference type="EMBL" id="SNRW01000110">
    <property type="protein sequence ID" value="KAA6403351.1"/>
    <property type="molecule type" value="Genomic_DNA"/>
</dbReference>
<proteinExistence type="predicted"/>
<feature type="region of interest" description="Disordered" evidence="1">
    <location>
        <begin position="23"/>
        <end position="48"/>
    </location>
</feature>
<evidence type="ECO:0000313" key="2">
    <source>
        <dbReference type="EMBL" id="KAA6403351.1"/>
    </source>
</evidence>
<dbReference type="EMBL" id="SNRW01000110">
    <property type="protein sequence ID" value="KAA6403352.1"/>
    <property type="molecule type" value="Genomic_DNA"/>
</dbReference>
<gene>
    <name evidence="2" type="ORF">EZS28_001121</name>
    <name evidence="3" type="ORF">EZS28_001122</name>
</gene>
<dbReference type="Proteomes" id="UP000324800">
    <property type="component" value="Unassembled WGS sequence"/>
</dbReference>
<dbReference type="AlphaFoldDB" id="A0A5J4X8Y2"/>
<feature type="compositionally biased region" description="Acidic residues" evidence="1">
    <location>
        <begin position="28"/>
        <end position="48"/>
    </location>
</feature>
<name>A0A5J4X8Y2_9EUKA</name>
<evidence type="ECO:0000313" key="4">
    <source>
        <dbReference type="Proteomes" id="UP000324800"/>
    </source>
</evidence>
<comment type="caution">
    <text evidence="3">The sequence shown here is derived from an EMBL/GenBank/DDBJ whole genome shotgun (WGS) entry which is preliminary data.</text>
</comment>
<evidence type="ECO:0000313" key="3">
    <source>
        <dbReference type="EMBL" id="KAA6403352.1"/>
    </source>
</evidence>